<sequence length="296" mass="31897">MTEIPKEEMLLKCPSTCAGCGSLLALRYILKAAGKDTILVIPACCNSVIQGVYPYMLHTVPVYNIAFAAAAACASGMSEALRAKGEKTNVIVYAGDGGTADIGIQALSGALERGEDFLYICYDNEAYGNTGMQRSGATPLGAITTTTPNGKTVNKKDLDRIVEAHNLPYQATACSSYPADIYNKVKKALSIPGPKFIHILAPCPPGWRIPSEKTVEIGKMAVKSGIWVLWEKEYDKFTVSAPSRAAMKRPAPVGEYLKAQGRFRKVDEKTEAIIQANVDKNLKKIALEAAQSEETE</sequence>
<dbReference type="EC" id="1.2.7.10" evidence="3"/>
<reference evidence="3" key="1">
    <citation type="submission" date="2019-08" db="EMBL/GenBank/DDBJ databases">
        <authorList>
            <person name="Kucharzyk K."/>
            <person name="Murdoch R.W."/>
            <person name="Higgins S."/>
            <person name="Loffler F."/>
        </authorList>
    </citation>
    <scope>NUCLEOTIDE SEQUENCE</scope>
</reference>
<feature type="domain" description="Thiamine pyrophosphate enzyme TPP-binding" evidence="2">
    <location>
        <begin position="65"/>
        <end position="199"/>
    </location>
</feature>
<evidence type="ECO:0000259" key="2">
    <source>
        <dbReference type="Pfam" id="PF02775"/>
    </source>
</evidence>
<dbReference type="Gene3D" id="3.40.50.970">
    <property type="match status" value="2"/>
</dbReference>
<name>A0A644U1D7_9ZZZZ</name>
<dbReference type="CDD" id="cd03376">
    <property type="entry name" value="TPP_PFOR_porB_like"/>
    <property type="match status" value="1"/>
</dbReference>
<accession>A0A644U1D7</accession>
<gene>
    <name evidence="3" type="ORF">SDC9_18509</name>
</gene>
<dbReference type="SUPFAM" id="SSF52518">
    <property type="entry name" value="Thiamin diphosphate-binding fold (THDP-binding)"/>
    <property type="match status" value="1"/>
</dbReference>
<dbReference type="EMBL" id="VSSQ01000067">
    <property type="protein sequence ID" value="MPL72719.1"/>
    <property type="molecule type" value="Genomic_DNA"/>
</dbReference>
<dbReference type="Pfam" id="PF02775">
    <property type="entry name" value="TPP_enzyme_C"/>
    <property type="match status" value="1"/>
</dbReference>
<dbReference type="InterPro" id="IPR029061">
    <property type="entry name" value="THDP-binding"/>
</dbReference>
<proteinExistence type="predicted"/>
<evidence type="ECO:0000313" key="3">
    <source>
        <dbReference type="EMBL" id="MPL72719.1"/>
    </source>
</evidence>
<dbReference type="AlphaFoldDB" id="A0A644U1D7"/>
<dbReference type="PANTHER" id="PTHR42897:SF1">
    <property type="entry name" value="2-OXOACID OXIDOREDUCTASE (FERREDOXIN)"/>
    <property type="match status" value="1"/>
</dbReference>
<dbReference type="GO" id="GO:0030976">
    <property type="term" value="F:thiamine pyrophosphate binding"/>
    <property type="evidence" value="ECO:0007669"/>
    <property type="project" value="InterPro"/>
</dbReference>
<keyword evidence="1 3" id="KW-0560">Oxidoreductase</keyword>
<dbReference type="GO" id="GO:0016491">
    <property type="term" value="F:oxidoreductase activity"/>
    <property type="evidence" value="ECO:0007669"/>
    <property type="project" value="UniProtKB-KW"/>
</dbReference>
<dbReference type="PANTHER" id="PTHR42897">
    <property type="entry name" value="PYRUVATE SYNTHASE SUBUNIT PORB"/>
    <property type="match status" value="1"/>
</dbReference>
<dbReference type="InterPro" id="IPR011766">
    <property type="entry name" value="TPP_enzyme_TPP-bd"/>
</dbReference>
<evidence type="ECO:0000256" key="1">
    <source>
        <dbReference type="ARBA" id="ARBA00023002"/>
    </source>
</evidence>
<protein>
    <submittedName>
        <fullName evidence="3">Oxalate oxidoreductase subunit beta</fullName>
        <ecNumber evidence="3">1.2.7.10</ecNumber>
    </submittedName>
</protein>
<comment type="caution">
    <text evidence="3">The sequence shown here is derived from an EMBL/GenBank/DDBJ whole genome shotgun (WGS) entry which is preliminary data.</text>
</comment>
<dbReference type="InterPro" id="IPR051479">
    <property type="entry name" value="PorB-like"/>
</dbReference>
<organism evidence="3">
    <name type="scientific">bioreactor metagenome</name>
    <dbReference type="NCBI Taxonomy" id="1076179"/>
    <lineage>
        <taxon>unclassified sequences</taxon>
        <taxon>metagenomes</taxon>
        <taxon>ecological metagenomes</taxon>
    </lineage>
</organism>